<accession>A0A397U4L7</accession>
<dbReference type="SUPFAM" id="SSF50494">
    <property type="entry name" value="Trypsin-like serine proteases"/>
    <property type="match status" value="1"/>
</dbReference>
<keyword evidence="3" id="KW-1185">Reference proteome</keyword>
<reference evidence="2 3" key="1">
    <citation type="submission" date="2018-06" db="EMBL/GenBank/DDBJ databases">
        <title>Comparative genomics reveals the genomic features of Rhizophagus irregularis, R. cerebriforme, R. diaphanum and Gigaspora rosea, and their symbiotic lifestyle signature.</title>
        <authorList>
            <person name="Morin E."/>
            <person name="San Clemente H."/>
            <person name="Chen E.C.H."/>
            <person name="De La Providencia I."/>
            <person name="Hainaut M."/>
            <person name="Kuo A."/>
            <person name="Kohler A."/>
            <person name="Murat C."/>
            <person name="Tang N."/>
            <person name="Roy S."/>
            <person name="Loubradou J."/>
            <person name="Henrissat B."/>
            <person name="Grigoriev I.V."/>
            <person name="Corradi N."/>
            <person name="Roux C."/>
            <person name="Martin F.M."/>
        </authorList>
    </citation>
    <scope>NUCLEOTIDE SEQUENCE [LARGE SCALE GENOMIC DNA]</scope>
    <source>
        <strain evidence="2 3">DAOM 194757</strain>
    </source>
</reference>
<organism evidence="2 3">
    <name type="scientific">Gigaspora rosea</name>
    <dbReference type="NCBI Taxonomy" id="44941"/>
    <lineage>
        <taxon>Eukaryota</taxon>
        <taxon>Fungi</taxon>
        <taxon>Fungi incertae sedis</taxon>
        <taxon>Mucoromycota</taxon>
        <taxon>Glomeromycotina</taxon>
        <taxon>Glomeromycetes</taxon>
        <taxon>Diversisporales</taxon>
        <taxon>Gigasporaceae</taxon>
        <taxon>Gigaspora</taxon>
    </lineage>
</organism>
<keyword evidence="1" id="KW-0732">Signal</keyword>
<protein>
    <recommendedName>
        <fullName evidence="4">Peptidase S1 domain-containing protein</fullName>
    </recommendedName>
</protein>
<dbReference type="Proteomes" id="UP000266673">
    <property type="component" value="Unassembled WGS sequence"/>
</dbReference>
<evidence type="ECO:0000313" key="3">
    <source>
        <dbReference type="Proteomes" id="UP000266673"/>
    </source>
</evidence>
<dbReference type="AlphaFoldDB" id="A0A397U4L7"/>
<feature type="signal peptide" evidence="1">
    <location>
        <begin position="1"/>
        <end position="24"/>
    </location>
</feature>
<evidence type="ECO:0008006" key="4">
    <source>
        <dbReference type="Google" id="ProtNLM"/>
    </source>
</evidence>
<dbReference type="Gene3D" id="2.40.10.10">
    <property type="entry name" value="Trypsin-like serine proteases"/>
    <property type="match status" value="2"/>
</dbReference>
<sequence>MITRNIYILLSIFFMFLNHSMIHAQYEPLAKLWGVSVNEVPNLLDIESNLTMVDSLLTPILDGSSFGGTYIDVKANKVFINTVNSSMIPIVESSPKIKPYINLLSFQSATNSSYHLNYTLYNLTVLAQELKANNDIIIINPKFNNVVIYLNHEDDKTNKNFIDVAATFYPIMNYSSKSFTNSNILEFKIEKRNIQDKVLDGDGLHNIEGEQVCSAGLWLRDANNPNKNYLATAGHCARNQPLNNQGFVDFYHIPWIFSPPTYRYIGPLTQYSISPYDFGLIEAICPNTSITTIINNFPSRIYRELFIKEVKSITTIGVHVCKSGYISYATCGFVLDINAKLVALDSNNSSRIVEAMMMTNLYLDKGDSGSPVYQYSKSLPYVPVVGIGIIGDVGLNLAGVLHLDVILRHYQLVVVVTP</sequence>
<feature type="chain" id="PRO_5017291430" description="Peptidase S1 domain-containing protein" evidence="1">
    <location>
        <begin position="25"/>
        <end position="418"/>
    </location>
</feature>
<comment type="caution">
    <text evidence="2">The sequence shown here is derived from an EMBL/GenBank/DDBJ whole genome shotgun (WGS) entry which is preliminary data.</text>
</comment>
<proteinExistence type="predicted"/>
<evidence type="ECO:0000256" key="1">
    <source>
        <dbReference type="SAM" id="SignalP"/>
    </source>
</evidence>
<dbReference type="EMBL" id="QKWP01002023">
    <property type="protein sequence ID" value="RIB05225.1"/>
    <property type="molecule type" value="Genomic_DNA"/>
</dbReference>
<dbReference type="InterPro" id="IPR009003">
    <property type="entry name" value="Peptidase_S1_PA"/>
</dbReference>
<evidence type="ECO:0000313" key="2">
    <source>
        <dbReference type="EMBL" id="RIB05225.1"/>
    </source>
</evidence>
<dbReference type="InterPro" id="IPR043504">
    <property type="entry name" value="Peptidase_S1_PA_chymotrypsin"/>
</dbReference>
<name>A0A397U4L7_9GLOM</name>
<gene>
    <name evidence="2" type="ORF">C2G38_2281488</name>
</gene>
<dbReference type="OrthoDB" id="2460414at2759"/>